<sequence>MEQNWRHLPPPARPIAVAAVAAVDAAQRHDEPDLTAAVDDLAALDPAQTGLVLGTLVRLLLEDTHPDGLDGEAVRGVLERGVRAAAQWQPEVDPHVMLLLLAGALGVTDEGDDEPPPKPGTLARHSALLVADLLGPRPVGPFVAATFTELERAQLND</sequence>
<keyword evidence="2" id="KW-1185">Reference proteome</keyword>
<gene>
    <name evidence="1" type="ORF">ACFY35_29990</name>
</gene>
<organism evidence="1 2">
    <name type="scientific">Paractinoplanes globisporus</name>
    <dbReference type="NCBI Taxonomy" id="113565"/>
    <lineage>
        <taxon>Bacteria</taxon>
        <taxon>Bacillati</taxon>
        <taxon>Actinomycetota</taxon>
        <taxon>Actinomycetes</taxon>
        <taxon>Micromonosporales</taxon>
        <taxon>Micromonosporaceae</taxon>
        <taxon>Paractinoplanes</taxon>
    </lineage>
</organism>
<reference evidence="1 2" key="1">
    <citation type="submission" date="2024-10" db="EMBL/GenBank/DDBJ databases">
        <title>The Natural Products Discovery Center: Release of the First 8490 Sequenced Strains for Exploring Actinobacteria Biosynthetic Diversity.</title>
        <authorList>
            <person name="Kalkreuter E."/>
            <person name="Kautsar S.A."/>
            <person name="Yang D."/>
            <person name="Bader C.D."/>
            <person name="Teijaro C.N."/>
            <person name="Fluegel L."/>
            <person name="Davis C.M."/>
            <person name="Simpson J.R."/>
            <person name="Lauterbach L."/>
            <person name="Steele A.D."/>
            <person name="Gui C."/>
            <person name="Meng S."/>
            <person name="Li G."/>
            <person name="Viehrig K."/>
            <person name="Ye F."/>
            <person name="Su P."/>
            <person name="Kiefer A.F."/>
            <person name="Nichols A."/>
            <person name="Cepeda A.J."/>
            <person name="Yan W."/>
            <person name="Fan B."/>
            <person name="Jiang Y."/>
            <person name="Adhikari A."/>
            <person name="Zheng C.-J."/>
            <person name="Schuster L."/>
            <person name="Cowan T.M."/>
            <person name="Smanski M.J."/>
            <person name="Chevrette M.G."/>
            <person name="De Carvalho L.P.S."/>
            <person name="Shen B."/>
        </authorList>
    </citation>
    <scope>NUCLEOTIDE SEQUENCE [LARGE SCALE GENOMIC DNA]</scope>
    <source>
        <strain evidence="1 2">NPDC000087</strain>
    </source>
</reference>
<name>A0ABW6WM17_9ACTN</name>
<comment type="caution">
    <text evidence="1">The sequence shown here is derived from an EMBL/GenBank/DDBJ whole genome shotgun (WGS) entry which is preliminary data.</text>
</comment>
<evidence type="ECO:0000313" key="1">
    <source>
        <dbReference type="EMBL" id="MFF5293684.1"/>
    </source>
</evidence>
<protein>
    <recommendedName>
        <fullName evidence="3">TetR family transcriptional regulator</fullName>
    </recommendedName>
</protein>
<dbReference type="EMBL" id="JBIAZU010000005">
    <property type="protein sequence ID" value="MFF5293684.1"/>
    <property type="molecule type" value="Genomic_DNA"/>
</dbReference>
<dbReference type="RefSeq" id="WP_020513314.1">
    <property type="nucleotide sequence ID" value="NZ_JBIAZU010000005.1"/>
</dbReference>
<proteinExistence type="predicted"/>
<dbReference type="Proteomes" id="UP001602245">
    <property type="component" value="Unassembled WGS sequence"/>
</dbReference>
<accession>A0ABW6WM17</accession>
<evidence type="ECO:0000313" key="2">
    <source>
        <dbReference type="Proteomes" id="UP001602245"/>
    </source>
</evidence>
<evidence type="ECO:0008006" key="3">
    <source>
        <dbReference type="Google" id="ProtNLM"/>
    </source>
</evidence>